<dbReference type="InterPro" id="IPR006549">
    <property type="entry name" value="HAD-SF_hydro_IIIA"/>
</dbReference>
<gene>
    <name evidence="1" type="ORF">H5993_04110</name>
</gene>
<organism evidence="1 2">
    <name type="scientific">Limosilactobacillus alvi</name>
    <dbReference type="NCBI Taxonomy" id="990412"/>
    <lineage>
        <taxon>Bacteria</taxon>
        <taxon>Bacillati</taxon>
        <taxon>Bacillota</taxon>
        <taxon>Bacilli</taxon>
        <taxon>Lactobacillales</taxon>
        <taxon>Lactobacillaceae</taxon>
        <taxon>Limosilactobacillus</taxon>
    </lineage>
</organism>
<evidence type="ECO:0000313" key="2">
    <source>
        <dbReference type="Proteomes" id="UP000776629"/>
    </source>
</evidence>
<dbReference type="EMBL" id="JACJJQ010000013">
    <property type="protein sequence ID" value="MBM6753945.1"/>
    <property type="molecule type" value="Genomic_DNA"/>
</dbReference>
<comment type="caution">
    <text evidence="1">The sequence shown here is derived from an EMBL/GenBank/DDBJ whole genome shotgun (WGS) entry which is preliminary data.</text>
</comment>
<sequence>MLEKFKPTWMVKTIYQVSPTELKRAGIKAVLSDLDNTLIAWNNPNGTPQLRKWMEELEAAGIPLMVVSNNSYQRVKKAVAPLGLPFVSRALKPFGTGIKRACKQLNLTPDDVVMVGDQYLTDVLASHQAGVRCILVKPLISSDKWNTKFNRFLETFVKRSLKKKYPTMDWQEDLDD</sequence>
<proteinExistence type="predicted"/>
<reference evidence="1 2" key="1">
    <citation type="journal article" date="2021" name="Sci. Rep.">
        <title>The distribution of antibiotic resistance genes in chicken gut microbiota commensals.</title>
        <authorList>
            <person name="Juricova H."/>
            <person name="Matiasovicova J."/>
            <person name="Kubasova T."/>
            <person name="Cejkova D."/>
            <person name="Rychlik I."/>
        </authorList>
    </citation>
    <scope>NUCLEOTIDE SEQUENCE [LARGE SCALE GENOMIC DNA]</scope>
    <source>
        <strain evidence="1 2">An810</strain>
    </source>
</reference>
<dbReference type="Proteomes" id="UP000776629">
    <property type="component" value="Unassembled WGS sequence"/>
</dbReference>
<dbReference type="InterPro" id="IPR023214">
    <property type="entry name" value="HAD_sf"/>
</dbReference>
<dbReference type="SUPFAM" id="SSF56784">
    <property type="entry name" value="HAD-like"/>
    <property type="match status" value="1"/>
</dbReference>
<dbReference type="NCBIfam" id="TIGR01549">
    <property type="entry name" value="HAD-SF-IA-v1"/>
    <property type="match status" value="1"/>
</dbReference>
<keyword evidence="2" id="KW-1185">Reference proteome</keyword>
<name>A0ABS2ENY5_9LACO</name>
<dbReference type="RefSeq" id="WP_180871802.1">
    <property type="nucleotide sequence ID" value="NZ_JACJJQ010000013.1"/>
</dbReference>
<dbReference type="NCBIfam" id="TIGR01668">
    <property type="entry name" value="YqeG_hyp_ppase"/>
    <property type="match status" value="1"/>
</dbReference>
<accession>A0ABS2ENY5</accession>
<dbReference type="Pfam" id="PF00702">
    <property type="entry name" value="Hydrolase"/>
    <property type="match status" value="1"/>
</dbReference>
<dbReference type="InterPro" id="IPR036412">
    <property type="entry name" value="HAD-like_sf"/>
</dbReference>
<dbReference type="CDD" id="cd16416">
    <property type="entry name" value="HAD_BsYqeG-like"/>
    <property type="match status" value="1"/>
</dbReference>
<evidence type="ECO:0000313" key="1">
    <source>
        <dbReference type="EMBL" id="MBM6753945.1"/>
    </source>
</evidence>
<dbReference type="NCBIfam" id="TIGR01662">
    <property type="entry name" value="HAD-SF-IIIA"/>
    <property type="match status" value="1"/>
</dbReference>
<protein>
    <submittedName>
        <fullName evidence="1">YqeG family HAD IIIA-type phosphatase</fullName>
    </submittedName>
</protein>
<dbReference type="Gene3D" id="3.40.50.1000">
    <property type="entry name" value="HAD superfamily/HAD-like"/>
    <property type="match status" value="1"/>
</dbReference>
<dbReference type="InterPro" id="IPR010021">
    <property type="entry name" value="PGPP1/Gep4"/>
</dbReference>
<dbReference type="InterPro" id="IPR006439">
    <property type="entry name" value="HAD-SF_hydro_IA"/>
</dbReference>